<gene>
    <name evidence="8" type="ORF">D9V29_06590</name>
</gene>
<keyword evidence="3" id="KW-0812">Transmembrane</keyword>
<proteinExistence type="predicted"/>
<sequence>MDRGFVRLSHSADRSVLWFTAAAVLLILTRHRAALRGVASLTVASGIANLVGKRLFGGDRPILKDIPVGRRLARHPESGSFPSGHSASAAAFATGVALEFPSIGAVSAPVAGAVAYSRLHTGAHWLSDVLGGIAIGGGVALLGKLLLPLPPRRKPREGGTALVLPASADGEGVFLLVNPGSGAAVVARQDPLPVLRDRLPAARIHLLTENDDVATILSDALEGEDPPRVIGVCGGDGTVSAVAQVARTEALPLLVVPGGTFNHFARTAGIESVDDAIAALEAGEGLLVDVGELRLGADGPETVLNAASIGIYPDFVAEREKHQGTFGKWIAGILAAIRVLRRSEPVEVVVDGRTIRAWSIFVGINRNHAVIPAPLQRRRLDDGLLDIRILHARSRLHAVASLSFGRRTSALVRRLLPVTSAVESFTAPELDVAVSPRDGEAPSFAHDGEVELSVRDRGMPRGGYLSTLRIVEDGLSIYAPHG</sequence>
<keyword evidence="4" id="KW-0378">Hydrolase</keyword>
<dbReference type="InterPro" id="IPR017438">
    <property type="entry name" value="ATP-NAD_kinase_N"/>
</dbReference>
<keyword evidence="9" id="KW-1185">Reference proteome</keyword>
<keyword evidence="5" id="KW-1133">Transmembrane helix</keyword>
<evidence type="ECO:0000313" key="8">
    <source>
        <dbReference type="EMBL" id="RLP72167.1"/>
    </source>
</evidence>
<evidence type="ECO:0000256" key="4">
    <source>
        <dbReference type="ARBA" id="ARBA00022801"/>
    </source>
</evidence>
<evidence type="ECO:0000256" key="6">
    <source>
        <dbReference type="ARBA" id="ARBA00023136"/>
    </source>
</evidence>
<dbReference type="InterPro" id="IPR036938">
    <property type="entry name" value="PAP2/HPO_sf"/>
</dbReference>
<feature type="domain" description="DAGKc" evidence="7">
    <location>
        <begin position="168"/>
        <end position="297"/>
    </location>
</feature>
<evidence type="ECO:0000256" key="1">
    <source>
        <dbReference type="ARBA" id="ARBA00004651"/>
    </source>
</evidence>
<comment type="caution">
    <text evidence="8">The sequence shown here is derived from an EMBL/GenBank/DDBJ whole genome shotgun (WGS) entry which is preliminary data.</text>
</comment>
<dbReference type="InterPro" id="IPR016064">
    <property type="entry name" value="NAD/diacylglycerol_kinase_sf"/>
</dbReference>
<protein>
    <submittedName>
        <fullName evidence="8">Phosphatase PAP2 family protein</fullName>
    </submittedName>
</protein>
<dbReference type="Gene3D" id="2.60.200.40">
    <property type="match status" value="1"/>
</dbReference>
<reference evidence="8 9" key="1">
    <citation type="submission" date="2018-10" db="EMBL/GenBank/DDBJ databases">
        <authorList>
            <person name="Li J."/>
        </authorList>
    </citation>
    <scope>NUCLEOTIDE SEQUENCE [LARGE SCALE GENOMIC DNA]</scope>
    <source>
        <strain evidence="8 9">CCTCC AB209002</strain>
    </source>
</reference>
<evidence type="ECO:0000256" key="3">
    <source>
        <dbReference type="ARBA" id="ARBA00022692"/>
    </source>
</evidence>
<keyword evidence="6" id="KW-0472">Membrane</keyword>
<dbReference type="InterPro" id="IPR001206">
    <property type="entry name" value="Diacylglycerol_kinase_cat_dom"/>
</dbReference>
<dbReference type="GO" id="GO:0016787">
    <property type="term" value="F:hydrolase activity"/>
    <property type="evidence" value="ECO:0007669"/>
    <property type="project" value="UniProtKB-KW"/>
</dbReference>
<keyword evidence="2" id="KW-1003">Cell membrane</keyword>
<dbReference type="GO" id="GO:0016301">
    <property type="term" value="F:kinase activity"/>
    <property type="evidence" value="ECO:0007669"/>
    <property type="project" value="InterPro"/>
</dbReference>
<dbReference type="OrthoDB" id="5242960at2"/>
<dbReference type="GO" id="GO:0005886">
    <property type="term" value="C:plasma membrane"/>
    <property type="evidence" value="ECO:0007669"/>
    <property type="project" value="UniProtKB-SubCell"/>
</dbReference>
<dbReference type="Proteomes" id="UP000270299">
    <property type="component" value="Unassembled WGS sequence"/>
</dbReference>
<evidence type="ECO:0000256" key="5">
    <source>
        <dbReference type="ARBA" id="ARBA00022989"/>
    </source>
</evidence>
<evidence type="ECO:0000313" key="9">
    <source>
        <dbReference type="Proteomes" id="UP000270299"/>
    </source>
</evidence>
<dbReference type="PANTHER" id="PTHR14969">
    <property type="entry name" value="SPHINGOSINE-1-PHOSPHATE PHOSPHOHYDROLASE"/>
    <property type="match status" value="1"/>
</dbReference>
<accession>A0A3L6ZW94</accession>
<evidence type="ECO:0000256" key="2">
    <source>
        <dbReference type="ARBA" id="ARBA00022475"/>
    </source>
</evidence>
<dbReference type="SMART" id="SM00046">
    <property type="entry name" value="DAGKc"/>
    <property type="match status" value="1"/>
</dbReference>
<dbReference type="PROSITE" id="PS50146">
    <property type="entry name" value="DAGK"/>
    <property type="match status" value="1"/>
</dbReference>
<dbReference type="Pfam" id="PF01569">
    <property type="entry name" value="PAP2"/>
    <property type="match status" value="1"/>
</dbReference>
<dbReference type="SMART" id="SM00014">
    <property type="entry name" value="acidPPc"/>
    <property type="match status" value="1"/>
</dbReference>
<organism evidence="8 9">
    <name type="scientific">Mycetocola manganoxydans</name>
    <dbReference type="NCBI Taxonomy" id="699879"/>
    <lineage>
        <taxon>Bacteria</taxon>
        <taxon>Bacillati</taxon>
        <taxon>Actinomycetota</taxon>
        <taxon>Actinomycetes</taxon>
        <taxon>Micrococcales</taxon>
        <taxon>Microbacteriaceae</taxon>
        <taxon>Mycetocola</taxon>
    </lineage>
</organism>
<dbReference type="Pfam" id="PF00781">
    <property type="entry name" value="DAGK_cat"/>
    <property type="match status" value="1"/>
</dbReference>
<dbReference type="EMBL" id="RCUV01000006">
    <property type="protein sequence ID" value="RLP72167.1"/>
    <property type="molecule type" value="Genomic_DNA"/>
</dbReference>
<name>A0A3L6ZW94_9MICO</name>
<dbReference type="PANTHER" id="PTHR14969:SF62">
    <property type="entry name" value="DECAPRENYLPHOSPHORYL-5-PHOSPHORIBOSE PHOSPHATASE RV3807C-RELATED"/>
    <property type="match status" value="1"/>
</dbReference>
<dbReference type="Gene3D" id="1.20.144.10">
    <property type="entry name" value="Phosphatidic acid phosphatase type 2/haloperoxidase"/>
    <property type="match status" value="1"/>
</dbReference>
<dbReference type="SUPFAM" id="SSF48317">
    <property type="entry name" value="Acid phosphatase/Vanadium-dependent haloperoxidase"/>
    <property type="match status" value="1"/>
</dbReference>
<dbReference type="SUPFAM" id="SSF111331">
    <property type="entry name" value="NAD kinase/diacylglycerol kinase-like"/>
    <property type="match status" value="1"/>
</dbReference>
<dbReference type="AlphaFoldDB" id="A0A3L6ZW94"/>
<dbReference type="Gene3D" id="3.40.50.10330">
    <property type="entry name" value="Probable inorganic polyphosphate/atp-NAD kinase, domain 1"/>
    <property type="match status" value="1"/>
</dbReference>
<dbReference type="InterPro" id="IPR000326">
    <property type="entry name" value="PAP2/HPO"/>
</dbReference>
<comment type="subcellular location">
    <subcellularLocation>
        <location evidence="1">Cell membrane</location>
        <topology evidence="1">Multi-pass membrane protein</topology>
    </subcellularLocation>
</comment>
<evidence type="ECO:0000259" key="7">
    <source>
        <dbReference type="PROSITE" id="PS50146"/>
    </source>
</evidence>